<name>A0A9P6SSK1_9FUNG</name>
<comment type="caution">
    <text evidence="1">The sequence shown here is derived from an EMBL/GenBank/DDBJ whole genome shotgun (WGS) entry which is preliminary data.</text>
</comment>
<dbReference type="EMBL" id="JAAAHW010001212">
    <property type="protein sequence ID" value="KAF9996187.1"/>
    <property type="molecule type" value="Genomic_DNA"/>
</dbReference>
<sequence length="67" mass="7681">MSDTSSDSVITQTILEEFRILRDEAYHLQHPDDPLPIAKTVLFRNFGSYLKRPLQHLSPNRLAAQST</sequence>
<reference evidence="1" key="1">
    <citation type="journal article" date="2020" name="Fungal Divers.">
        <title>Resolving the Mortierellaceae phylogeny through synthesis of multi-gene phylogenetics and phylogenomics.</title>
        <authorList>
            <person name="Vandepol N."/>
            <person name="Liber J."/>
            <person name="Desiro A."/>
            <person name="Na H."/>
            <person name="Kennedy M."/>
            <person name="Barry K."/>
            <person name="Grigoriev I.V."/>
            <person name="Miller A.N."/>
            <person name="O'Donnell K."/>
            <person name="Stajich J.E."/>
            <person name="Bonito G."/>
        </authorList>
    </citation>
    <scope>NUCLEOTIDE SEQUENCE</scope>
    <source>
        <strain evidence="1">MES-2147</strain>
    </source>
</reference>
<keyword evidence="2" id="KW-1185">Reference proteome</keyword>
<protein>
    <submittedName>
        <fullName evidence="1">Uncharacterized protein</fullName>
    </submittedName>
</protein>
<feature type="non-terminal residue" evidence="1">
    <location>
        <position position="67"/>
    </location>
</feature>
<organism evidence="1 2">
    <name type="scientific">Modicella reniformis</name>
    <dbReference type="NCBI Taxonomy" id="1440133"/>
    <lineage>
        <taxon>Eukaryota</taxon>
        <taxon>Fungi</taxon>
        <taxon>Fungi incertae sedis</taxon>
        <taxon>Mucoromycota</taxon>
        <taxon>Mortierellomycotina</taxon>
        <taxon>Mortierellomycetes</taxon>
        <taxon>Mortierellales</taxon>
        <taxon>Mortierellaceae</taxon>
        <taxon>Modicella</taxon>
    </lineage>
</organism>
<evidence type="ECO:0000313" key="1">
    <source>
        <dbReference type="EMBL" id="KAF9996187.1"/>
    </source>
</evidence>
<gene>
    <name evidence="1" type="ORF">BGZ65_008219</name>
</gene>
<evidence type="ECO:0000313" key="2">
    <source>
        <dbReference type="Proteomes" id="UP000749646"/>
    </source>
</evidence>
<proteinExistence type="predicted"/>
<dbReference type="AlphaFoldDB" id="A0A9P6SSK1"/>
<dbReference type="Proteomes" id="UP000749646">
    <property type="component" value="Unassembled WGS sequence"/>
</dbReference>
<accession>A0A9P6SSK1</accession>